<gene>
    <name evidence="1" type="ORF">C3B61_11990</name>
</gene>
<dbReference type="EMBL" id="PPXD01000018">
    <property type="protein sequence ID" value="POH64869.1"/>
    <property type="molecule type" value="Genomic_DNA"/>
</dbReference>
<evidence type="ECO:0008006" key="3">
    <source>
        <dbReference type="Google" id="ProtNLM"/>
    </source>
</evidence>
<keyword evidence="2" id="KW-1185">Reference proteome</keyword>
<comment type="caution">
    <text evidence="1">The sequence shown here is derived from an EMBL/GenBank/DDBJ whole genome shotgun (WGS) entry which is preliminary data.</text>
</comment>
<evidence type="ECO:0000313" key="2">
    <source>
        <dbReference type="Proteomes" id="UP000237340"/>
    </source>
</evidence>
<accession>A0A2S3ZE88</accession>
<dbReference type="Proteomes" id="UP000237340">
    <property type="component" value="Unassembled WGS sequence"/>
</dbReference>
<evidence type="ECO:0000313" key="1">
    <source>
        <dbReference type="EMBL" id="POH64869.1"/>
    </source>
</evidence>
<protein>
    <recommendedName>
        <fullName evidence="3">Asp23/Gls24 family envelope stress response protein</fullName>
    </recommendedName>
</protein>
<reference evidence="1 2" key="1">
    <citation type="submission" date="2018-01" db="EMBL/GenBank/DDBJ databases">
        <title>Cryobacterium sp. nov., from glaciers in China.</title>
        <authorList>
            <person name="Liu Q."/>
            <person name="Xin Y.-H."/>
        </authorList>
    </citation>
    <scope>NUCLEOTIDE SEQUENCE [LARGE SCALE GENOMIC DNA]</scope>
    <source>
        <strain evidence="1 2">TMN-42</strain>
    </source>
</reference>
<organism evidence="1 2">
    <name type="scientific">Cryobacterium zongtaii</name>
    <dbReference type="NCBI Taxonomy" id="1259217"/>
    <lineage>
        <taxon>Bacteria</taxon>
        <taxon>Bacillati</taxon>
        <taxon>Actinomycetota</taxon>
        <taxon>Actinomycetes</taxon>
        <taxon>Micrococcales</taxon>
        <taxon>Microbacteriaceae</taxon>
        <taxon>Cryobacterium</taxon>
    </lineage>
</organism>
<name>A0A2S3ZE88_9MICO</name>
<dbReference type="AlphaFoldDB" id="A0A2S3ZE88"/>
<proteinExistence type="predicted"/>
<dbReference type="RefSeq" id="WP_088455334.1">
    <property type="nucleotide sequence ID" value="NZ_PPXD01000018.1"/>
</dbReference>
<sequence length="109" mass="11334">MSTSTKPTEELAAAVEQVPGVDELYPAAPIVATVVHQVVGAITAKPTAPEFVTLTETDEGVTASVAIGIADADAATEVCRRVYDTIEEYFVESGDPAVTTIEVKVARIG</sequence>